<evidence type="ECO:0000259" key="1">
    <source>
        <dbReference type="PROSITE" id="PS51664"/>
    </source>
</evidence>
<dbReference type="InterPro" id="IPR027624">
    <property type="entry name" value="TOMM_cyclo_SagD"/>
</dbReference>
<dbReference type="Gene3D" id="3.30.160.660">
    <property type="match status" value="1"/>
</dbReference>
<dbReference type="Proteomes" id="UP000177811">
    <property type="component" value="Unassembled WGS sequence"/>
</dbReference>
<feature type="domain" description="YcaO" evidence="1">
    <location>
        <begin position="120"/>
        <end position="494"/>
    </location>
</feature>
<dbReference type="NCBIfam" id="TIGR03604">
    <property type="entry name" value="TOMM_cyclo_SagD"/>
    <property type="match status" value="1"/>
</dbReference>
<evidence type="ECO:0000313" key="3">
    <source>
        <dbReference type="Proteomes" id="UP000177811"/>
    </source>
</evidence>
<dbReference type="PROSITE" id="PS51664">
    <property type="entry name" value="YCAO"/>
    <property type="match status" value="1"/>
</dbReference>
<dbReference type="PANTHER" id="PTHR37809">
    <property type="entry name" value="RIBOSOMAL PROTEIN S12 METHYLTHIOTRANSFERASE ACCESSORY FACTOR YCAO"/>
    <property type="match status" value="1"/>
</dbReference>
<gene>
    <name evidence="2" type="ORF">A3C16_01975</name>
</gene>
<dbReference type="Gene3D" id="3.30.40.250">
    <property type="match status" value="1"/>
</dbReference>
<name>A0A1G2KPF5_9BACT</name>
<accession>A0A1G2KPF5</accession>
<evidence type="ECO:0000313" key="2">
    <source>
        <dbReference type="EMBL" id="OHA01290.1"/>
    </source>
</evidence>
<comment type="caution">
    <text evidence="2">The sequence shown here is derived from an EMBL/GenBank/DDBJ whole genome shotgun (WGS) entry which is preliminary data.</text>
</comment>
<dbReference type="InterPro" id="IPR003776">
    <property type="entry name" value="YcaO-like_dom"/>
</dbReference>
<organism evidence="2 3">
    <name type="scientific">Candidatus Sungbacteria bacterium RIFCSPHIGHO2_02_FULL_51_29</name>
    <dbReference type="NCBI Taxonomy" id="1802273"/>
    <lineage>
        <taxon>Bacteria</taxon>
        <taxon>Candidatus Sungiibacteriota</taxon>
    </lineage>
</organism>
<protein>
    <recommendedName>
        <fullName evidence="1">YcaO domain-containing protein</fullName>
    </recommendedName>
</protein>
<dbReference type="AlphaFoldDB" id="A0A1G2KPF5"/>
<dbReference type="Pfam" id="PF02624">
    <property type="entry name" value="YcaO"/>
    <property type="match status" value="1"/>
</dbReference>
<sequence length="494" mass="55603">MIPFEPDENKFEYIPVFSLREHLAGRFCAWSSPFEEKPTLHHIGKNTADVISRLLERILGVALFVEADNSKAVPQEFHALFRLLYREGVLRSYLFPRPIPGWPDIPAVSLISDHGITATGVAYSRAAAFRKAIGELVERTALIAPHDDSIARGTFRELRSRGALDPAIFRAFSETQLWADSTNAHEVDESSIFSWTECRALHTGRRHLIPAHLVYLRFRRAGEPFIRQATSSGAAAGTSFEMAMYNGICEAVERDAFMIHWLNRITPPRIDPESVTAGSIRALLELCRKYNIDIHLLDLTTDLGIPVIGAAIRDNTPGRPVVHVSARCDLDSEAALRTVILDVLRVGHQQSVSGEQILAVREKGTDLPGLEERRVYWCDRRQEGKANFFLRGARISFVHSSYAGAGMAEKFRRIKNVFMEHGYQVFYKDITTAAAQKAGLTVIMSLAPNLYPLYLNERYRYLGVRRLFDAPVRMGALSSPKKEDEMNDTPHPFL</sequence>
<dbReference type="Gene3D" id="3.30.1330.230">
    <property type="match status" value="1"/>
</dbReference>
<reference evidence="2 3" key="1">
    <citation type="journal article" date="2016" name="Nat. Commun.">
        <title>Thousands of microbial genomes shed light on interconnected biogeochemical processes in an aquifer system.</title>
        <authorList>
            <person name="Anantharaman K."/>
            <person name="Brown C.T."/>
            <person name="Hug L.A."/>
            <person name="Sharon I."/>
            <person name="Castelle C.J."/>
            <person name="Probst A.J."/>
            <person name="Thomas B.C."/>
            <person name="Singh A."/>
            <person name="Wilkins M.J."/>
            <person name="Karaoz U."/>
            <person name="Brodie E.L."/>
            <person name="Williams K.H."/>
            <person name="Hubbard S.S."/>
            <person name="Banfield J.F."/>
        </authorList>
    </citation>
    <scope>NUCLEOTIDE SEQUENCE [LARGE SCALE GENOMIC DNA]</scope>
</reference>
<dbReference type="PANTHER" id="PTHR37809:SF1">
    <property type="entry name" value="RIBOSOMAL PROTEIN S12 METHYLTHIOTRANSFERASE ACCESSORY FACTOR YCAO"/>
    <property type="match status" value="1"/>
</dbReference>
<proteinExistence type="predicted"/>
<dbReference type="EMBL" id="MHQL01000066">
    <property type="protein sequence ID" value="OHA01290.1"/>
    <property type="molecule type" value="Genomic_DNA"/>
</dbReference>